<evidence type="ECO:0000313" key="15">
    <source>
        <dbReference type="EMBL" id="SMG36139.1"/>
    </source>
</evidence>
<dbReference type="EC" id="3.5.2.6" evidence="6"/>
<dbReference type="InterPro" id="IPR036866">
    <property type="entry name" value="RibonucZ/Hydroxyglut_hydro"/>
</dbReference>
<dbReference type="Proteomes" id="UP000193804">
    <property type="component" value="Unassembled WGS sequence"/>
</dbReference>
<accession>A0A1X7K667</accession>
<dbReference type="PANTHER" id="PTHR42951">
    <property type="entry name" value="METALLO-BETA-LACTAMASE DOMAIN-CONTAINING"/>
    <property type="match status" value="1"/>
</dbReference>
<dbReference type="InterPro" id="IPR050855">
    <property type="entry name" value="NDM-1-like"/>
</dbReference>
<keyword evidence="10" id="KW-0378">Hydrolase</keyword>
<gene>
    <name evidence="15" type="ORF">SAMN05661096_02408</name>
</gene>
<feature type="chain" id="PRO_5013321836" description="beta-lactamase" evidence="13">
    <location>
        <begin position="26"/>
        <end position="241"/>
    </location>
</feature>
<sequence length="241" mass="27420">MRKLVLISFVILLLMSCNYSQQAFSDYESEILKIEKIHNNLFVHTSYLQSKNYGKYPCNGLIYINSDEAIIFDTPTNNKAASELIQWVGEKKIKAVIVTHFHVDCLGGLQMFHSKSIKSFATIRTIELAKENIQILPEYSFEKSMEFDVGNEVIYAKFFGEGHTEDNIVGYIPSRKTLFGGCLIKHMNAKKGNISDATTDDWPETVENIKNYFPEIEMVIPGHGKTGGPELLDYTIQLFEN</sequence>
<comment type="cofactor">
    <cofactor evidence="2">
        <name>Zn(2+)</name>
        <dbReference type="ChEBI" id="CHEBI:29105"/>
    </cofactor>
</comment>
<dbReference type="PROSITE" id="PS51257">
    <property type="entry name" value="PROKAR_LIPOPROTEIN"/>
    <property type="match status" value="1"/>
</dbReference>
<evidence type="ECO:0000256" key="10">
    <source>
        <dbReference type="ARBA" id="ARBA00022801"/>
    </source>
</evidence>
<evidence type="ECO:0000313" key="16">
    <source>
        <dbReference type="Proteomes" id="UP000193804"/>
    </source>
</evidence>
<dbReference type="RefSeq" id="WP_085517467.1">
    <property type="nucleotide sequence ID" value="NZ_FXAW01000004.1"/>
</dbReference>
<evidence type="ECO:0000256" key="5">
    <source>
        <dbReference type="ARBA" id="ARBA00011245"/>
    </source>
</evidence>
<comment type="catalytic activity">
    <reaction evidence="1">
        <text>a beta-lactam + H2O = a substituted beta-amino acid</text>
        <dbReference type="Rhea" id="RHEA:20401"/>
        <dbReference type="ChEBI" id="CHEBI:15377"/>
        <dbReference type="ChEBI" id="CHEBI:35627"/>
        <dbReference type="ChEBI" id="CHEBI:140347"/>
        <dbReference type="EC" id="3.5.2.6"/>
    </reaction>
</comment>
<dbReference type="SMART" id="SM00849">
    <property type="entry name" value="Lactamase_B"/>
    <property type="match status" value="1"/>
</dbReference>
<evidence type="ECO:0000256" key="9">
    <source>
        <dbReference type="ARBA" id="ARBA00022764"/>
    </source>
</evidence>
<evidence type="ECO:0000256" key="1">
    <source>
        <dbReference type="ARBA" id="ARBA00001526"/>
    </source>
</evidence>
<dbReference type="EMBL" id="FXAW01000004">
    <property type="protein sequence ID" value="SMG36139.1"/>
    <property type="molecule type" value="Genomic_DNA"/>
</dbReference>
<proteinExistence type="inferred from homology"/>
<organism evidence="15 16">
    <name type="scientific">Marivirga sericea</name>
    <dbReference type="NCBI Taxonomy" id="1028"/>
    <lineage>
        <taxon>Bacteria</taxon>
        <taxon>Pseudomonadati</taxon>
        <taxon>Bacteroidota</taxon>
        <taxon>Cytophagia</taxon>
        <taxon>Cytophagales</taxon>
        <taxon>Marivirgaceae</taxon>
        <taxon>Marivirga</taxon>
    </lineage>
</organism>
<keyword evidence="8 13" id="KW-0732">Signal</keyword>
<evidence type="ECO:0000256" key="8">
    <source>
        <dbReference type="ARBA" id="ARBA00022729"/>
    </source>
</evidence>
<evidence type="ECO:0000256" key="13">
    <source>
        <dbReference type="SAM" id="SignalP"/>
    </source>
</evidence>
<dbReference type="PANTHER" id="PTHR42951:SF4">
    <property type="entry name" value="ACYL-COENZYME A THIOESTERASE MBLAC2"/>
    <property type="match status" value="1"/>
</dbReference>
<evidence type="ECO:0000256" key="11">
    <source>
        <dbReference type="ARBA" id="ARBA00022833"/>
    </source>
</evidence>
<dbReference type="InterPro" id="IPR058199">
    <property type="entry name" value="BlaB//VIM/IMP-1"/>
</dbReference>
<reference evidence="16" key="1">
    <citation type="submission" date="2017-04" db="EMBL/GenBank/DDBJ databases">
        <authorList>
            <person name="Varghese N."/>
            <person name="Submissions S."/>
        </authorList>
    </citation>
    <scope>NUCLEOTIDE SEQUENCE [LARGE SCALE GENOMIC DNA]</scope>
    <source>
        <strain evidence="16">DSM 4125</strain>
    </source>
</reference>
<dbReference type="AlphaFoldDB" id="A0A1X7K667"/>
<dbReference type="GO" id="GO:0017001">
    <property type="term" value="P:antibiotic catabolic process"/>
    <property type="evidence" value="ECO:0007669"/>
    <property type="project" value="UniProtKB-ARBA"/>
</dbReference>
<feature type="signal peptide" evidence="13">
    <location>
        <begin position="1"/>
        <end position="25"/>
    </location>
</feature>
<dbReference type="STRING" id="1028.SAMN05661096_02408"/>
<keyword evidence="16" id="KW-1185">Reference proteome</keyword>
<feature type="domain" description="Metallo-beta-lactamase" evidence="14">
    <location>
        <begin position="57"/>
        <end position="223"/>
    </location>
</feature>
<comment type="subunit">
    <text evidence="5">Monomer.</text>
</comment>
<dbReference type="SUPFAM" id="SSF56281">
    <property type="entry name" value="Metallo-hydrolase/oxidoreductase"/>
    <property type="match status" value="1"/>
</dbReference>
<evidence type="ECO:0000256" key="4">
    <source>
        <dbReference type="ARBA" id="ARBA00005250"/>
    </source>
</evidence>
<evidence type="ECO:0000259" key="14">
    <source>
        <dbReference type="SMART" id="SM00849"/>
    </source>
</evidence>
<dbReference type="OrthoDB" id="9769598at2"/>
<comment type="similarity">
    <text evidence="4">Belongs to the metallo-beta-lactamase superfamily. Class-B beta-lactamase family.</text>
</comment>
<evidence type="ECO:0000256" key="6">
    <source>
        <dbReference type="ARBA" id="ARBA00012865"/>
    </source>
</evidence>
<dbReference type="Pfam" id="PF00753">
    <property type="entry name" value="Lactamase_B"/>
    <property type="match status" value="1"/>
</dbReference>
<keyword evidence="7" id="KW-0479">Metal-binding</keyword>
<dbReference type="Gene3D" id="3.60.15.10">
    <property type="entry name" value="Ribonuclease Z/Hydroxyacylglutathione hydrolase-like"/>
    <property type="match status" value="1"/>
</dbReference>
<evidence type="ECO:0000256" key="12">
    <source>
        <dbReference type="ARBA" id="ARBA00023251"/>
    </source>
</evidence>
<keyword evidence="9" id="KW-0574">Periplasm</keyword>
<comment type="subcellular location">
    <subcellularLocation>
        <location evidence="3">Periplasm</location>
    </subcellularLocation>
</comment>
<dbReference type="InterPro" id="IPR001279">
    <property type="entry name" value="Metallo-B-lactamas"/>
</dbReference>
<dbReference type="NCBIfam" id="NF033088">
    <property type="entry name" value="bla_subclass_B1"/>
    <property type="match status" value="1"/>
</dbReference>
<evidence type="ECO:0000256" key="7">
    <source>
        <dbReference type="ARBA" id="ARBA00022723"/>
    </source>
</evidence>
<name>A0A1X7K667_9BACT</name>
<keyword evidence="12" id="KW-0046">Antibiotic resistance</keyword>
<evidence type="ECO:0000256" key="3">
    <source>
        <dbReference type="ARBA" id="ARBA00004418"/>
    </source>
</evidence>
<protein>
    <recommendedName>
        <fullName evidence="6">beta-lactamase</fullName>
        <ecNumber evidence="6">3.5.2.6</ecNumber>
    </recommendedName>
</protein>
<evidence type="ECO:0000256" key="2">
    <source>
        <dbReference type="ARBA" id="ARBA00001947"/>
    </source>
</evidence>
<keyword evidence="11" id="KW-0862">Zinc</keyword>